<dbReference type="GO" id="GO:0005524">
    <property type="term" value="F:ATP binding"/>
    <property type="evidence" value="ECO:0007669"/>
    <property type="project" value="UniProtKB-UniRule"/>
</dbReference>
<evidence type="ECO:0000256" key="7">
    <source>
        <dbReference type="SAM" id="MobiDB-lite"/>
    </source>
</evidence>
<dbReference type="GO" id="GO:0008017">
    <property type="term" value="F:microtubule binding"/>
    <property type="evidence" value="ECO:0007669"/>
    <property type="project" value="InterPro"/>
</dbReference>
<dbReference type="GO" id="GO:0007052">
    <property type="term" value="P:mitotic spindle organization"/>
    <property type="evidence" value="ECO:0007669"/>
    <property type="project" value="TreeGrafter"/>
</dbReference>
<dbReference type="PRINTS" id="PR00380">
    <property type="entry name" value="KINESINHEAVY"/>
</dbReference>
<dbReference type="InterPro" id="IPR001752">
    <property type="entry name" value="Kinesin_motor_dom"/>
</dbReference>
<dbReference type="AlphaFoldDB" id="A0A834M725"/>
<comment type="similarity">
    <text evidence="5">Belongs to the TRAFAC class myosin-kinesin ATPase superfamily. Kinesin family.</text>
</comment>
<reference evidence="9" key="1">
    <citation type="submission" date="2020-08" db="EMBL/GenBank/DDBJ databases">
        <title>Genome sequencing and assembly of the red palm weevil Rhynchophorus ferrugineus.</title>
        <authorList>
            <person name="Dias G.B."/>
            <person name="Bergman C.M."/>
            <person name="Manee M."/>
        </authorList>
    </citation>
    <scope>NUCLEOTIDE SEQUENCE</scope>
    <source>
        <strain evidence="9">AA-2017</strain>
        <tissue evidence="9">Whole larva</tissue>
    </source>
</reference>
<dbReference type="InterPro" id="IPR036961">
    <property type="entry name" value="Kinesin_motor_dom_sf"/>
</dbReference>
<feature type="coiled-coil region" evidence="6">
    <location>
        <begin position="815"/>
        <end position="856"/>
    </location>
</feature>
<evidence type="ECO:0000256" key="1">
    <source>
        <dbReference type="ARBA" id="ARBA00004245"/>
    </source>
</evidence>
<comment type="caution">
    <text evidence="9">The sequence shown here is derived from an EMBL/GenBank/DDBJ whole genome shotgun (WGS) entry which is preliminary data.</text>
</comment>
<keyword evidence="10" id="KW-1185">Reference proteome</keyword>
<dbReference type="PANTHER" id="PTHR47969:SF29">
    <property type="entry name" value="KINESIN-LIKE PROTEIN"/>
    <property type="match status" value="1"/>
</dbReference>
<keyword evidence="4" id="KW-0206">Cytoskeleton</keyword>
<dbReference type="PANTHER" id="PTHR47969">
    <property type="entry name" value="CHROMOSOME-ASSOCIATED KINESIN KIF4A-RELATED"/>
    <property type="match status" value="1"/>
</dbReference>
<feature type="domain" description="Kinesin motor" evidence="8">
    <location>
        <begin position="4"/>
        <end position="302"/>
    </location>
</feature>
<dbReference type="InterPro" id="IPR027640">
    <property type="entry name" value="Kinesin-like_fam"/>
</dbReference>
<feature type="coiled-coil region" evidence="6">
    <location>
        <begin position="700"/>
        <end position="727"/>
    </location>
</feature>
<evidence type="ECO:0000256" key="4">
    <source>
        <dbReference type="ARBA" id="ARBA00023212"/>
    </source>
</evidence>
<dbReference type="PROSITE" id="PS50067">
    <property type="entry name" value="KINESIN_MOTOR_2"/>
    <property type="match status" value="1"/>
</dbReference>
<keyword evidence="2 5" id="KW-0547">Nucleotide-binding</keyword>
<keyword evidence="6" id="KW-0175">Coiled coil</keyword>
<accession>A0A834M725</accession>
<feature type="region of interest" description="Disordered" evidence="7">
    <location>
        <begin position="644"/>
        <end position="679"/>
    </location>
</feature>
<evidence type="ECO:0000256" key="2">
    <source>
        <dbReference type="ARBA" id="ARBA00022741"/>
    </source>
</evidence>
<dbReference type="OrthoDB" id="540783at2759"/>
<dbReference type="GO" id="GO:0007018">
    <property type="term" value="P:microtubule-based movement"/>
    <property type="evidence" value="ECO:0007669"/>
    <property type="project" value="InterPro"/>
</dbReference>
<keyword evidence="3 5" id="KW-0067">ATP-binding</keyword>
<evidence type="ECO:0000256" key="3">
    <source>
        <dbReference type="ARBA" id="ARBA00022840"/>
    </source>
</evidence>
<dbReference type="GO" id="GO:0051231">
    <property type="term" value="P:spindle elongation"/>
    <property type="evidence" value="ECO:0007669"/>
    <property type="project" value="TreeGrafter"/>
</dbReference>
<keyword evidence="4" id="KW-0963">Cytoplasm</keyword>
<dbReference type="SMART" id="SM00129">
    <property type="entry name" value="KISc"/>
    <property type="match status" value="1"/>
</dbReference>
<evidence type="ECO:0000259" key="8">
    <source>
        <dbReference type="PROSITE" id="PS50067"/>
    </source>
</evidence>
<dbReference type="SUPFAM" id="SSF52540">
    <property type="entry name" value="P-loop containing nucleoside triphosphate hydrolases"/>
    <property type="match status" value="1"/>
</dbReference>
<dbReference type="GO" id="GO:0005875">
    <property type="term" value="C:microtubule associated complex"/>
    <property type="evidence" value="ECO:0007669"/>
    <property type="project" value="TreeGrafter"/>
</dbReference>
<evidence type="ECO:0000313" key="9">
    <source>
        <dbReference type="EMBL" id="KAF7270556.1"/>
    </source>
</evidence>
<dbReference type="Gene3D" id="3.40.850.10">
    <property type="entry name" value="Kinesin motor domain"/>
    <property type="match status" value="2"/>
</dbReference>
<dbReference type="InterPro" id="IPR027417">
    <property type="entry name" value="P-loop_NTPase"/>
</dbReference>
<feature type="compositionally biased region" description="Basic and acidic residues" evidence="7">
    <location>
        <begin position="644"/>
        <end position="675"/>
    </location>
</feature>
<comment type="subcellular location">
    <subcellularLocation>
        <location evidence="1">Cytoplasm</location>
        <location evidence="1">Cytoskeleton</location>
    </subcellularLocation>
</comment>
<sequence length="964" mass="110635">MEFFVETAVRLCPVPPNSESLVCVQTSSINNTVQLSNNQTYPVNYALPANCTQDVLFSSAVSPLLNYFLEGCDVSVVTFGQSHTGKTYSLYGPGLHYAASESEQGLVPRFIRDSLSKLKQFRDRSWSIHITWSQICGDTVQDLLGNGSIEIEDILDAFQLIQIGLSNLAPKCAHTLFTITLEQQWLVDSSVQHRVSTASFSDLAGCEKFLIYDSNGITQTVPNDLGLQALQACIMTLSNPCIKLNNFGTNDVPYNQSVLTTLLRDSFGGRAKTLLLCCLSPLISDFGETLYTLQIASRAQVIKNIVTVNSYMTYENRPSPETMDIFGLQFAANQLLKLVANAEELFQKLVSAGYLKKTEVEQISQWLMLKQECEECLSDNSEPHRSLERIEEEDTENFSDSNSETDGELMDEDHNFIEKLDNLIEEFQQKTDSIIAKENFISAQSQPTNSNNSFLSYPYRSKGARGRRNSIHSLEELQEKPNPLNSLKVSEEDFPIENQPKESTCEPPVSYELKKKIVKQINILLVGYSKQIIDLEQTIQVKENLIQQLLKHKDIKSNAHSKIERKCQKLKKEFKSTQEKINQAHLNKNHYLENKYREELEDVETKLKDAENVKTLTEEDSRKLMELENSIHTSKRQLEKLRKLKKREEKRKQMYETQLKEDEKNMVDKSKESNKQLKSPDMSKAIVLHTSSSMLSDIQLSISNDKLERYRHEIRNLRKTREYLIEQRCQIDVKSQNKRILNEMEEKKLIQYEEAIEAIDLAIEYKNEILCGHRKDNDKSLEKVDDQGDIMLMDRLMQLGENEMRMLLYKYFHKVIELRSSSKKLEIQVLDYENQNENLINRVQNLSHNLQQVRMEGERRVINLQQQHEDKIHLILRHVANDGNHGGGDDCRIMGILGKPGIPRPVAGTSNKIGKNSSLITRITRIARTTEIVPRQLQNVIPSPQAKITRQKNKLFIQQTNKME</sequence>
<evidence type="ECO:0000313" key="10">
    <source>
        <dbReference type="Proteomes" id="UP000625711"/>
    </source>
</evidence>
<feature type="region of interest" description="Disordered" evidence="7">
    <location>
        <begin position="380"/>
        <end position="407"/>
    </location>
</feature>
<proteinExistence type="inferred from homology"/>
<feature type="compositionally biased region" description="Acidic residues" evidence="7">
    <location>
        <begin position="390"/>
        <end position="407"/>
    </location>
</feature>
<dbReference type="EMBL" id="JAACXV010014082">
    <property type="protein sequence ID" value="KAF7270556.1"/>
    <property type="molecule type" value="Genomic_DNA"/>
</dbReference>
<gene>
    <name evidence="9" type="ORF">GWI33_016510</name>
</gene>
<name>A0A834M725_RHYFE</name>
<evidence type="ECO:0000256" key="6">
    <source>
        <dbReference type="SAM" id="Coils"/>
    </source>
</evidence>
<dbReference type="GO" id="GO:0003777">
    <property type="term" value="F:microtubule motor activity"/>
    <property type="evidence" value="ECO:0007669"/>
    <property type="project" value="InterPro"/>
</dbReference>
<feature type="binding site" evidence="5">
    <location>
        <begin position="80"/>
        <end position="87"/>
    </location>
    <ligand>
        <name>ATP</name>
        <dbReference type="ChEBI" id="CHEBI:30616"/>
    </ligand>
</feature>
<dbReference type="Proteomes" id="UP000625711">
    <property type="component" value="Unassembled WGS sequence"/>
</dbReference>
<evidence type="ECO:0000256" key="5">
    <source>
        <dbReference type="PROSITE-ProRule" id="PRU00283"/>
    </source>
</evidence>
<protein>
    <recommendedName>
        <fullName evidence="8">Kinesin motor domain-containing protein</fullName>
    </recommendedName>
</protein>
<dbReference type="Pfam" id="PF00225">
    <property type="entry name" value="Kinesin"/>
    <property type="match status" value="2"/>
</dbReference>
<organism evidence="9 10">
    <name type="scientific">Rhynchophorus ferrugineus</name>
    <name type="common">Red palm weevil</name>
    <name type="synonym">Curculio ferrugineus</name>
    <dbReference type="NCBI Taxonomy" id="354439"/>
    <lineage>
        <taxon>Eukaryota</taxon>
        <taxon>Metazoa</taxon>
        <taxon>Ecdysozoa</taxon>
        <taxon>Arthropoda</taxon>
        <taxon>Hexapoda</taxon>
        <taxon>Insecta</taxon>
        <taxon>Pterygota</taxon>
        <taxon>Neoptera</taxon>
        <taxon>Endopterygota</taxon>
        <taxon>Coleoptera</taxon>
        <taxon>Polyphaga</taxon>
        <taxon>Cucujiformia</taxon>
        <taxon>Curculionidae</taxon>
        <taxon>Dryophthorinae</taxon>
        <taxon>Rhynchophorus</taxon>
    </lineage>
</organism>
<keyword evidence="5" id="KW-0505">Motor protein</keyword>